<proteinExistence type="predicted"/>
<evidence type="ECO:0000313" key="2">
    <source>
        <dbReference type="Proteomes" id="UP000798951"/>
    </source>
</evidence>
<comment type="caution">
    <text evidence="1">The sequence shown here is derived from an EMBL/GenBank/DDBJ whole genome shotgun (WGS) entry which is preliminary data.</text>
</comment>
<dbReference type="Proteomes" id="UP000798951">
    <property type="component" value="Unassembled WGS sequence"/>
</dbReference>
<keyword evidence="2" id="KW-1185">Reference proteome</keyword>
<protein>
    <recommendedName>
        <fullName evidence="3">Head-to-tail stopper</fullName>
    </recommendedName>
</protein>
<dbReference type="EMBL" id="VMSD01000021">
    <property type="protein sequence ID" value="KAF0835685.1"/>
    <property type="molecule type" value="Genomic_DNA"/>
</dbReference>
<organism evidence="1 2">
    <name type="scientific">Nocardia caishijiensis</name>
    <dbReference type="NCBI Taxonomy" id="184756"/>
    <lineage>
        <taxon>Bacteria</taxon>
        <taxon>Bacillati</taxon>
        <taxon>Actinomycetota</taxon>
        <taxon>Actinomycetes</taxon>
        <taxon>Mycobacteriales</taxon>
        <taxon>Nocardiaceae</taxon>
        <taxon>Nocardia</taxon>
    </lineage>
</organism>
<accession>A0ABQ6YE51</accession>
<gene>
    <name evidence="1" type="ORF">FNL39_12116</name>
</gene>
<name>A0ABQ6YE51_9NOCA</name>
<sequence>MVVYPEETTTDADGNTVTRPSKVGVPCRAVIQTNTLMIGDEDQAVGFQTEEQLRLRLVNYPGGELGAQSQVVWNGRRYSIHGEPRRFNSSPRTAHVDYTIKRF</sequence>
<reference evidence="1 2" key="1">
    <citation type="submission" date="2019-07" db="EMBL/GenBank/DDBJ databases">
        <title>Genomic Encyclopedia of Type Strains, Phase IV (KMG-IV): sequencing the most valuable type-strain genomes for metagenomic binning, comparative biology and taxonomic classification.</title>
        <authorList>
            <person name="Goeker M."/>
        </authorList>
    </citation>
    <scope>NUCLEOTIDE SEQUENCE [LARGE SCALE GENOMIC DNA]</scope>
    <source>
        <strain evidence="1 2">DSM 44831</strain>
    </source>
</reference>
<evidence type="ECO:0000313" key="1">
    <source>
        <dbReference type="EMBL" id="KAF0835685.1"/>
    </source>
</evidence>
<evidence type="ECO:0008006" key="3">
    <source>
        <dbReference type="Google" id="ProtNLM"/>
    </source>
</evidence>